<dbReference type="GO" id="GO:0004817">
    <property type="term" value="F:cysteine-tRNA ligase activity"/>
    <property type="evidence" value="ECO:0007669"/>
    <property type="project" value="UniProtKB-UniRule"/>
</dbReference>
<dbReference type="HAMAP" id="MF_00041">
    <property type="entry name" value="Cys_tRNA_synth"/>
    <property type="match status" value="1"/>
</dbReference>
<feature type="binding site" evidence="12">
    <location>
        <position position="209"/>
    </location>
    <ligand>
        <name>Zn(2+)</name>
        <dbReference type="ChEBI" id="CHEBI:29105"/>
    </ligand>
</feature>
<evidence type="ECO:0000256" key="1">
    <source>
        <dbReference type="ARBA" id="ARBA00004496"/>
    </source>
</evidence>
<dbReference type="InterPro" id="IPR014729">
    <property type="entry name" value="Rossmann-like_a/b/a_fold"/>
</dbReference>
<dbReference type="Proteomes" id="UP000594001">
    <property type="component" value="Chromosome"/>
</dbReference>
<comment type="subunit">
    <text evidence="3 12">Monomer.</text>
</comment>
<dbReference type="InterPro" id="IPR015273">
    <property type="entry name" value="Cys-tRNA-synt_Ia_DALR"/>
</dbReference>
<dbReference type="SMART" id="SM00840">
    <property type="entry name" value="DALR_2"/>
    <property type="match status" value="1"/>
</dbReference>
<dbReference type="PANTHER" id="PTHR10890">
    <property type="entry name" value="CYSTEINYL-TRNA SYNTHETASE"/>
    <property type="match status" value="1"/>
</dbReference>
<dbReference type="PANTHER" id="PTHR10890:SF3">
    <property type="entry name" value="CYSTEINE--TRNA LIGASE, CYTOPLASMIC"/>
    <property type="match status" value="1"/>
</dbReference>
<dbReference type="AlphaFoldDB" id="A0A7L9RUW2"/>
<dbReference type="InterPro" id="IPR009080">
    <property type="entry name" value="tRNAsynth_Ia_anticodon-bd"/>
</dbReference>
<evidence type="ECO:0000256" key="4">
    <source>
        <dbReference type="ARBA" id="ARBA00022490"/>
    </source>
</evidence>
<keyword evidence="4 12" id="KW-0963">Cytoplasm</keyword>
<evidence type="ECO:0000256" key="8">
    <source>
        <dbReference type="ARBA" id="ARBA00022833"/>
    </source>
</evidence>
<dbReference type="NCBIfam" id="TIGR00435">
    <property type="entry name" value="cysS"/>
    <property type="match status" value="1"/>
</dbReference>
<dbReference type="GO" id="GO:0008270">
    <property type="term" value="F:zinc ion binding"/>
    <property type="evidence" value="ECO:0007669"/>
    <property type="project" value="UniProtKB-UniRule"/>
</dbReference>
<evidence type="ECO:0000259" key="13">
    <source>
        <dbReference type="SMART" id="SM00840"/>
    </source>
</evidence>
<dbReference type="Pfam" id="PF23493">
    <property type="entry name" value="CysS_C"/>
    <property type="match status" value="1"/>
</dbReference>
<keyword evidence="10 12" id="KW-0648">Protein biosynthesis</keyword>
<keyword evidence="6 12" id="KW-0479">Metal-binding</keyword>
<dbReference type="Pfam" id="PF01406">
    <property type="entry name" value="tRNA-synt_1e"/>
    <property type="match status" value="1"/>
</dbReference>
<evidence type="ECO:0000313" key="14">
    <source>
        <dbReference type="EMBL" id="QOL20215.1"/>
    </source>
</evidence>
<dbReference type="RefSeq" id="WP_350331769.1">
    <property type="nucleotide sequence ID" value="NZ_CP054719.1"/>
</dbReference>
<keyword evidence="9 12" id="KW-0067">ATP-binding</keyword>
<dbReference type="CDD" id="cd00672">
    <property type="entry name" value="CysRS_core"/>
    <property type="match status" value="1"/>
</dbReference>
<dbReference type="SUPFAM" id="SSF52374">
    <property type="entry name" value="Nucleotidylyl transferase"/>
    <property type="match status" value="1"/>
</dbReference>
<evidence type="ECO:0000256" key="10">
    <source>
        <dbReference type="ARBA" id="ARBA00022917"/>
    </source>
</evidence>
<evidence type="ECO:0000313" key="15">
    <source>
        <dbReference type="Proteomes" id="UP000594001"/>
    </source>
</evidence>
<gene>
    <name evidence="12 14" type="primary">cysS</name>
    <name evidence="14" type="ORF">CPBP_00998</name>
</gene>
<keyword evidence="5 12" id="KW-0436">Ligase</keyword>
<evidence type="ECO:0000256" key="2">
    <source>
        <dbReference type="ARBA" id="ARBA00005594"/>
    </source>
</evidence>
<dbReference type="InterPro" id="IPR015803">
    <property type="entry name" value="Cys-tRNA-ligase"/>
</dbReference>
<dbReference type="GO" id="GO:0005524">
    <property type="term" value="F:ATP binding"/>
    <property type="evidence" value="ECO:0007669"/>
    <property type="project" value="UniProtKB-UniRule"/>
</dbReference>
<dbReference type="InterPro" id="IPR024909">
    <property type="entry name" value="Cys-tRNA/MSH_ligase"/>
</dbReference>
<evidence type="ECO:0000256" key="9">
    <source>
        <dbReference type="ARBA" id="ARBA00022840"/>
    </source>
</evidence>
<keyword evidence="15" id="KW-1185">Reference proteome</keyword>
<dbReference type="SUPFAM" id="SSF47323">
    <property type="entry name" value="Anticodon-binding domain of a subclass of class I aminoacyl-tRNA synthetases"/>
    <property type="match status" value="1"/>
</dbReference>
<feature type="short sequence motif" description="'KMSKS' region" evidence="12">
    <location>
        <begin position="266"/>
        <end position="270"/>
    </location>
</feature>
<comment type="subcellular location">
    <subcellularLocation>
        <location evidence="1 12">Cytoplasm</location>
    </subcellularLocation>
</comment>
<dbReference type="InterPro" id="IPR032678">
    <property type="entry name" value="tRNA-synt_1_cat_dom"/>
</dbReference>
<keyword evidence="8 12" id="KW-0862">Zinc</keyword>
<evidence type="ECO:0000256" key="5">
    <source>
        <dbReference type="ARBA" id="ARBA00022598"/>
    </source>
</evidence>
<reference evidence="14 15" key="1">
    <citation type="submission" date="2020-06" db="EMBL/GenBank/DDBJ databases">
        <title>The endosymbiont of the kinetoplastid Bodo saltans is a Paracaedibacter-like alpha-proteobacterium possessing a putative toxin-antitoxin system.</title>
        <authorList>
            <person name="Midha S."/>
            <person name="Rigden D.J."/>
            <person name="Siozios S."/>
            <person name="Hurst G.D.D."/>
            <person name="Jackson A.P."/>
        </authorList>
    </citation>
    <scope>NUCLEOTIDE SEQUENCE [LARGE SCALE GENOMIC DNA]</scope>
    <source>
        <strain evidence="14">Lake Konstanz</strain>
    </source>
</reference>
<name>A0A7L9RUW2_9PROT</name>
<dbReference type="Pfam" id="PF09190">
    <property type="entry name" value="DALR_2"/>
    <property type="match status" value="1"/>
</dbReference>
<organism evidence="14 15">
    <name type="scientific">Candidatus Bodocaedibacter vickermanii</name>
    <dbReference type="NCBI Taxonomy" id="2741701"/>
    <lineage>
        <taxon>Bacteria</taxon>
        <taxon>Pseudomonadati</taxon>
        <taxon>Pseudomonadota</taxon>
        <taxon>Alphaproteobacteria</taxon>
        <taxon>Holosporales</taxon>
        <taxon>Candidatus Paracaedibacteraceae</taxon>
        <taxon>Candidatus Bodocaedibacter</taxon>
    </lineage>
</organism>
<protein>
    <recommendedName>
        <fullName evidence="12">Cysteine--tRNA ligase</fullName>
        <ecNumber evidence="12">6.1.1.16</ecNumber>
    </recommendedName>
    <alternativeName>
        <fullName evidence="12">Cysteinyl-tRNA synthetase</fullName>
        <shortName evidence="12">CysRS</shortName>
    </alternativeName>
</protein>
<sequence>MTVQLYNTRTRTKTAFSPIDPAHIQMYVCGPTVYAPPHIGNGRPVVVFDLLFRLLQAVYPKVTYVRNITDVDDKINQRALETGRSIQDITTETTEYFHETCVYLGAVSPTVEPRVTGHIPEIIQMIQTLVDKGFAYEKEGHVLYRVHRFADYGQLSRKNQDELLAGARVEVAPYKENAEDFVLWKPSTAPTPGWESPFGYGRPGWHIECSAMSSKHLGETFDIHGGGIDLVFPHHENEIAQSTACHDAPMANVWMHNGHLSVNGQKMSKSVGNVIIIQDLMHTLNGQIVRWGLLSSQYRQPLDWTQELVQNSHAALNRLYTALETLSDELWTPLSIDYQNIDTVVLSALQDDLNTPAAFARLHELVHAINTAVNAQDKFQLQTILLNTARFMGFLTVSANEWFRGALSIDAISESEIQDYLDQRQAAKLAKDFKTADDIRDTLRSKGVIIKDTPTGQEWQRAN</sequence>
<feature type="binding site" evidence="12">
    <location>
        <position position="29"/>
    </location>
    <ligand>
        <name>Zn(2+)</name>
        <dbReference type="ChEBI" id="CHEBI:29105"/>
    </ligand>
</feature>
<dbReference type="Gene3D" id="1.20.120.1910">
    <property type="entry name" value="Cysteine-tRNA ligase, C-terminal anti-codon recognition domain"/>
    <property type="match status" value="1"/>
</dbReference>
<dbReference type="PRINTS" id="PR00983">
    <property type="entry name" value="TRNASYNTHCYS"/>
</dbReference>
<comment type="similarity">
    <text evidence="2 12">Belongs to the class-I aminoacyl-tRNA synthetase family.</text>
</comment>
<proteinExistence type="inferred from homology"/>
<comment type="catalytic activity">
    <reaction evidence="12">
        <text>tRNA(Cys) + L-cysteine + ATP = L-cysteinyl-tRNA(Cys) + AMP + diphosphate</text>
        <dbReference type="Rhea" id="RHEA:17773"/>
        <dbReference type="Rhea" id="RHEA-COMP:9661"/>
        <dbReference type="Rhea" id="RHEA-COMP:9679"/>
        <dbReference type="ChEBI" id="CHEBI:30616"/>
        <dbReference type="ChEBI" id="CHEBI:33019"/>
        <dbReference type="ChEBI" id="CHEBI:35235"/>
        <dbReference type="ChEBI" id="CHEBI:78442"/>
        <dbReference type="ChEBI" id="CHEBI:78517"/>
        <dbReference type="ChEBI" id="CHEBI:456215"/>
        <dbReference type="EC" id="6.1.1.16"/>
    </reaction>
</comment>
<dbReference type="EMBL" id="CP054719">
    <property type="protein sequence ID" value="QOL20215.1"/>
    <property type="molecule type" value="Genomic_DNA"/>
</dbReference>
<accession>A0A7L9RUW2</accession>
<comment type="cofactor">
    <cofactor evidence="12">
        <name>Zn(2+)</name>
        <dbReference type="ChEBI" id="CHEBI:29105"/>
    </cofactor>
    <text evidence="12">Binds 1 zinc ion per subunit.</text>
</comment>
<evidence type="ECO:0000256" key="3">
    <source>
        <dbReference type="ARBA" id="ARBA00011245"/>
    </source>
</evidence>
<evidence type="ECO:0000256" key="12">
    <source>
        <dbReference type="HAMAP-Rule" id="MF_00041"/>
    </source>
</evidence>
<evidence type="ECO:0000256" key="7">
    <source>
        <dbReference type="ARBA" id="ARBA00022741"/>
    </source>
</evidence>
<feature type="short sequence motif" description="'HIGH' region" evidence="12">
    <location>
        <begin position="31"/>
        <end position="41"/>
    </location>
</feature>
<feature type="binding site" evidence="12">
    <location>
        <position position="234"/>
    </location>
    <ligand>
        <name>Zn(2+)</name>
        <dbReference type="ChEBI" id="CHEBI:29105"/>
    </ligand>
</feature>
<keyword evidence="11 12" id="KW-0030">Aminoacyl-tRNA synthetase</keyword>
<dbReference type="GO" id="GO:0006423">
    <property type="term" value="P:cysteinyl-tRNA aminoacylation"/>
    <property type="evidence" value="ECO:0007669"/>
    <property type="project" value="UniProtKB-UniRule"/>
</dbReference>
<dbReference type="InterPro" id="IPR056411">
    <property type="entry name" value="CysS_C"/>
</dbReference>
<feature type="binding site" evidence="12">
    <location>
        <position position="269"/>
    </location>
    <ligand>
        <name>ATP</name>
        <dbReference type="ChEBI" id="CHEBI:30616"/>
    </ligand>
</feature>
<evidence type="ECO:0000256" key="6">
    <source>
        <dbReference type="ARBA" id="ARBA00022723"/>
    </source>
</evidence>
<feature type="domain" description="Cysteinyl-tRNA synthetase class Ia DALR" evidence="13">
    <location>
        <begin position="344"/>
        <end position="403"/>
    </location>
</feature>
<keyword evidence="7 12" id="KW-0547">Nucleotide-binding</keyword>
<dbReference type="KEGG" id="pbal:CPBP_00998"/>
<feature type="binding site" evidence="12">
    <location>
        <position position="238"/>
    </location>
    <ligand>
        <name>Zn(2+)</name>
        <dbReference type="ChEBI" id="CHEBI:29105"/>
    </ligand>
</feature>
<dbReference type="Gene3D" id="3.40.50.620">
    <property type="entry name" value="HUPs"/>
    <property type="match status" value="1"/>
</dbReference>
<evidence type="ECO:0000256" key="11">
    <source>
        <dbReference type="ARBA" id="ARBA00023146"/>
    </source>
</evidence>
<dbReference type="EC" id="6.1.1.16" evidence="12"/>
<dbReference type="GO" id="GO:0005829">
    <property type="term" value="C:cytosol"/>
    <property type="evidence" value="ECO:0007669"/>
    <property type="project" value="TreeGrafter"/>
</dbReference>